<dbReference type="OrthoDB" id="151193at2"/>
<dbReference type="RefSeq" id="WP_155343782.1">
    <property type="nucleotide sequence ID" value="NZ_BAAAHM010000012.1"/>
</dbReference>
<name>A0A5M3XKL7_9ACTN</name>
<accession>A0A5M3XKL7</accession>
<evidence type="ECO:0008006" key="3">
    <source>
        <dbReference type="Google" id="ProtNLM"/>
    </source>
</evidence>
<dbReference type="AlphaFoldDB" id="A0A5M3XKL7"/>
<proteinExistence type="predicted"/>
<reference evidence="1 2" key="1">
    <citation type="submission" date="2019-10" db="EMBL/GenBank/DDBJ databases">
        <title>Whole genome shotgun sequence of Acrocarpospora pleiomorpha NBRC 16267.</title>
        <authorList>
            <person name="Ichikawa N."/>
            <person name="Kimura A."/>
            <person name="Kitahashi Y."/>
            <person name="Komaki H."/>
            <person name="Oguchi A."/>
        </authorList>
    </citation>
    <scope>NUCLEOTIDE SEQUENCE [LARGE SCALE GENOMIC DNA]</scope>
    <source>
        <strain evidence="1 2">NBRC 16267</strain>
    </source>
</reference>
<organism evidence="1 2">
    <name type="scientific">Acrocarpospora pleiomorpha</name>
    <dbReference type="NCBI Taxonomy" id="90975"/>
    <lineage>
        <taxon>Bacteria</taxon>
        <taxon>Bacillati</taxon>
        <taxon>Actinomycetota</taxon>
        <taxon>Actinomycetes</taxon>
        <taxon>Streptosporangiales</taxon>
        <taxon>Streptosporangiaceae</taxon>
        <taxon>Acrocarpospora</taxon>
    </lineage>
</organism>
<sequence>MRARGINYDTGFLPGDQISRRHFDPRSVQHDIDVIATELHCDAIRISGRDPDRLTRTAEFAAAAGLEIWFAPFPVDLPPDAMLSLFTECAQRAESIRRSGARISFVTGCEISAFGSGFIPGTTYMDRMRTMATADITWWQSLGPVLETLNTFLAQAAHTTRSHFNGPITYASGPWEFIDWTPFDVVGLDAYRAAYNAETFPSDLRAQHEHGKPIAVLEFGTCAYQGAANLGGMAWQPPANAVPDESEQVAYYTDLMTIFEQESIDTALWFTFAAFNLPNEADLASYGVVKMTNETEWRPKALFHAMSAYNKSHADDQAE</sequence>
<dbReference type="SUPFAM" id="SSF51445">
    <property type="entry name" value="(Trans)glycosidases"/>
    <property type="match status" value="1"/>
</dbReference>
<evidence type="ECO:0000313" key="2">
    <source>
        <dbReference type="Proteomes" id="UP000377595"/>
    </source>
</evidence>
<dbReference type="EMBL" id="BLAF01000008">
    <property type="protein sequence ID" value="GES18658.1"/>
    <property type="molecule type" value="Genomic_DNA"/>
</dbReference>
<dbReference type="Gene3D" id="3.20.20.80">
    <property type="entry name" value="Glycosidases"/>
    <property type="match status" value="1"/>
</dbReference>
<keyword evidence="2" id="KW-1185">Reference proteome</keyword>
<dbReference type="Proteomes" id="UP000377595">
    <property type="component" value="Unassembled WGS sequence"/>
</dbReference>
<gene>
    <name evidence="1" type="ORF">Aple_015530</name>
</gene>
<evidence type="ECO:0000313" key="1">
    <source>
        <dbReference type="EMBL" id="GES18658.1"/>
    </source>
</evidence>
<comment type="caution">
    <text evidence="1">The sequence shown here is derived from an EMBL/GenBank/DDBJ whole genome shotgun (WGS) entry which is preliminary data.</text>
</comment>
<dbReference type="InterPro" id="IPR017853">
    <property type="entry name" value="GH"/>
</dbReference>
<protein>
    <recommendedName>
        <fullName evidence="3">Abortive infection protein</fullName>
    </recommendedName>
</protein>